<dbReference type="SUPFAM" id="SSF56935">
    <property type="entry name" value="Porins"/>
    <property type="match status" value="1"/>
</dbReference>
<gene>
    <name evidence="3" type="ORF">Premu_1959</name>
</gene>
<evidence type="ECO:0000313" key="3">
    <source>
        <dbReference type="EMBL" id="EGN57359.1"/>
    </source>
</evidence>
<dbReference type="Proteomes" id="UP000002772">
    <property type="component" value="Unassembled WGS sequence"/>
</dbReference>
<dbReference type="AlphaFoldDB" id="F8N743"/>
<proteinExistence type="predicted"/>
<evidence type="ECO:0000256" key="1">
    <source>
        <dbReference type="SAM" id="SignalP"/>
    </source>
</evidence>
<dbReference type="eggNOG" id="COG1629">
    <property type="taxonomic scope" value="Bacteria"/>
</dbReference>
<dbReference type="RefSeq" id="WP_007574864.1">
    <property type="nucleotide sequence ID" value="NZ_BPTS01000002.1"/>
</dbReference>
<dbReference type="Pfam" id="PF14905">
    <property type="entry name" value="OMP_b-brl_3"/>
    <property type="match status" value="1"/>
</dbReference>
<dbReference type="OrthoDB" id="910296at2"/>
<accession>F8N743</accession>
<feature type="signal peptide" evidence="1">
    <location>
        <begin position="1"/>
        <end position="19"/>
    </location>
</feature>
<sequence>MRRLLSITLLSVFALSVSAQSDSLRMDSVVHELPDVMVKGGRPLAHINGSTITYDLPQIISGRQVENVYDALKLLPGVVERDGVLTLGMQSATVILNGKVTTLSLEELTSMLKSMPASRVEKVEVMYNALAKMQVHGAVINVRLRQRNDDNAPLQGEANLAWDQDHNANYGERGTLLYNRGTLSVDAMYLHSHGTSYRTIDDFSHQHLDDGTTHDITMYGHDRSKNHSDTWRIGLDYRFAKDHTLSFAYNGIYNHDNVDSWQTGNIAGNALTRSHSLLQNLRADYELPFGLTASAEMTFYETPEHQTLASTMPTGSLRYEVENRQRVNRWKFSLAEEHSLGKAWHVNYGVVYTTSINHGSQTYSDINTPNSTPGNSLTRQREDDVNIYAGFNTNFSARLMLEASAAVEYYHSPSWKKWTAYPTMNLTFLPSPGHVMQLGLNYSRNYPDYWSMSPYTSYGAGGYNEIVGNPKLRPSDTYKLQLVYMLKSRYQAVVYVRHTSNAFYQTPYQRHDRLTVAYQVLNFNNDDQVGMQLAAPFSIGLWLNSNATAVAFCMRQKDDDFYDIPFDRKRLVGVFILNNNFTLSHRHDLTANLDLTSQTKAIQATYDIPGLWRMDAGMRWQFWNRTGILHVFCNDIFRTYRTDPRISYMGQDLTMKMSCYRQFGVSFTYKFGGYKERHHEAVDTSRFK</sequence>
<feature type="chain" id="PRO_5003381102" evidence="1">
    <location>
        <begin position="20"/>
        <end position="688"/>
    </location>
</feature>
<dbReference type="HOGENOM" id="CLU_017617_2_0_10"/>
<protein>
    <submittedName>
        <fullName evidence="3">TonB-dependent receptor</fullName>
    </submittedName>
</protein>
<dbReference type="InterPro" id="IPR041700">
    <property type="entry name" value="OMP_b-brl_3"/>
</dbReference>
<keyword evidence="1" id="KW-0732">Signal</keyword>
<evidence type="ECO:0000313" key="4">
    <source>
        <dbReference type="Proteomes" id="UP000002772"/>
    </source>
</evidence>
<organism evidence="3 4">
    <name type="scientific">Hallella multisaccharivorax DSM 17128</name>
    <dbReference type="NCBI Taxonomy" id="688246"/>
    <lineage>
        <taxon>Bacteria</taxon>
        <taxon>Pseudomonadati</taxon>
        <taxon>Bacteroidota</taxon>
        <taxon>Bacteroidia</taxon>
        <taxon>Bacteroidales</taxon>
        <taxon>Prevotellaceae</taxon>
        <taxon>Hallella</taxon>
    </lineage>
</organism>
<keyword evidence="3" id="KW-0675">Receptor</keyword>
<feature type="domain" description="Outer membrane protein beta-barrel" evidence="2">
    <location>
        <begin position="291"/>
        <end position="669"/>
    </location>
</feature>
<dbReference type="STRING" id="688246.Premu_1959"/>
<name>F8N743_9BACT</name>
<keyword evidence="4" id="KW-1185">Reference proteome</keyword>
<dbReference type="EMBL" id="GL945017">
    <property type="protein sequence ID" value="EGN57359.1"/>
    <property type="molecule type" value="Genomic_DNA"/>
</dbReference>
<evidence type="ECO:0000259" key="2">
    <source>
        <dbReference type="Pfam" id="PF14905"/>
    </source>
</evidence>
<reference evidence="4" key="1">
    <citation type="journal article" date="2011" name="Stand. Genomic Sci.">
        <title>Non-contiguous finished genome sequence of the opportunistic oral pathogen Prevotella multisaccharivorax type strain (PPPA20).</title>
        <authorList>
            <person name="Pati A."/>
            <person name="Gronow S."/>
            <person name="Lu M."/>
            <person name="Lapidus A."/>
            <person name="Nolan M."/>
            <person name="Lucas S."/>
            <person name="Hammon N."/>
            <person name="Deshpande S."/>
            <person name="Cheng J.F."/>
            <person name="Tapia R."/>
            <person name="Han C."/>
            <person name="Goodwin L."/>
            <person name="Pitluck S."/>
            <person name="Liolios K."/>
            <person name="Pagani I."/>
            <person name="Mavromatis K."/>
            <person name="Mikhailova N."/>
            <person name="Huntemann M."/>
            <person name="Chen A."/>
            <person name="Palaniappan K."/>
            <person name="Land M."/>
            <person name="Hauser L."/>
            <person name="Detter J.C."/>
            <person name="Brambilla E.M."/>
            <person name="Rohde M."/>
            <person name="Goker M."/>
            <person name="Woyke T."/>
            <person name="Bristow J."/>
            <person name="Eisen J.A."/>
            <person name="Markowitz V."/>
            <person name="Hugenholtz P."/>
            <person name="Kyrpides N.C."/>
            <person name="Klenk H.P."/>
            <person name="Ivanova N."/>
        </authorList>
    </citation>
    <scope>NUCLEOTIDE SEQUENCE [LARGE SCALE GENOMIC DNA]</scope>
    <source>
        <strain evidence="4">DSM 17128</strain>
    </source>
</reference>